<dbReference type="AlphaFoldDB" id="A0A6M3KB59"/>
<name>A0A6M3KB59_9ZZZZ</name>
<evidence type="ECO:0000313" key="1">
    <source>
        <dbReference type="EMBL" id="QJA79099.1"/>
    </source>
</evidence>
<dbReference type="EMBL" id="MT142367">
    <property type="protein sequence ID" value="QJA79099.1"/>
    <property type="molecule type" value="Genomic_DNA"/>
</dbReference>
<sequence length="157" mass="17748">MTTEPKKIGRPKIIIDYEEVARLAHIHCTQEEIAAHFDCDVRTLQRDDTFCLVYKNGLEGGKKSLRRLQWAKAHGVPAIQATCENGTPAWDDKGRPIFLRPGTPPDTTMQIWLGKQTLGQRDNQEHEYRGEIKLKVSYDDPQLPAPVVLELEASNAT</sequence>
<protein>
    <submittedName>
        <fullName evidence="1">Uncharacterized protein</fullName>
    </submittedName>
</protein>
<gene>
    <name evidence="1" type="ORF">MM415A00943_0002</name>
</gene>
<reference evidence="1" key="1">
    <citation type="submission" date="2020-03" db="EMBL/GenBank/DDBJ databases">
        <title>The deep terrestrial virosphere.</title>
        <authorList>
            <person name="Holmfeldt K."/>
            <person name="Nilsson E."/>
            <person name="Simone D."/>
            <person name="Lopez-Fernandez M."/>
            <person name="Wu X."/>
            <person name="de Brujin I."/>
            <person name="Lundin D."/>
            <person name="Andersson A."/>
            <person name="Bertilsson S."/>
            <person name="Dopson M."/>
        </authorList>
    </citation>
    <scope>NUCLEOTIDE SEQUENCE</scope>
    <source>
        <strain evidence="1">MM415A00943</strain>
    </source>
</reference>
<proteinExistence type="predicted"/>
<organism evidence="1">
    <name type="scientific">viral metagenome</name>
    <dbReference type="NCBI Taxonomy" id="1070528"/>
    <lineage>
        <taxon>unclassified sequences</taxon>
        <taxon>metagenomes</taxon>
        <taxon>organismal metagenomes</taxon>
    </lineage>
</organism>
<accession>A0A6M3KB59</accession>